<organism evidence="1 2">
    <name type="scientific">Penicillium capsulatum</name>
    <dbReference type="NCBI Taxonomy" id="69766"/>
    <lineage>
        <taxon>Eukaryota</taxon>
        <taxon>Fungi</taxon>
        <taxon>Dikarya</taxon>
        <taxon>Ascomycota</taxon>
        <taxon>Pezizomycotina</taxon>
        <taxon>Eurotiomycetes</taxon>
        <taxon>Eurotiomycetidae</taxon>
        <taxon>Eurotiales</taxon>
        <taxon>Aspergillaceae</taxon>
        <taxon>Penicillium</taxon>
    </lineage>
</organism>
<reference evidence="1" key="1">
    <citation type="submission" date="2022-11" db="EMBL/GenBank/DDBJ databases">
        <authorList>
            <person name="Petersen C."/>
        </authorList>
    </citation>
    <scope>NUCLEOTIDE SEQUENCE</scope>
    <source>
        <strain evidence="1">IBT 21917</strain>
    </source>
</reference>
<proteinExistence type="predicted"/>
<gene>
    <name evidence="1" type="ORF">N7492_002265</name>
</gene>
<keyword evidence="2" id="KW-1185">Reference proteome</keyword>
<sequence length="363" mass="38281">MSPVTATTTAELHASKALRFFRSIGLPILTVGAVVAIRHAEIVGQSIEHEFVAPTHGHDVALGVQVDDAVALDAVPELVVASRLVNDFLVLGLADCEILLDEPVPAHHHMDRSAEAAQEIGSFNVAGRSRHGHVEGPEYFTGFVEGFDALVVRHVGEGVVGFTLGAMLEVRHGIVHGIANLAHDIVLFIGEADVEKVVAGEGRGDGEASEGVAVAHTEPLLGGTHQRIDIAAKQLTVMSATAGLVRGDQEEGLVLAGHILMRGRSLEDAREDGIEVVAEDFRAGGDVHHGTTELGNDADDDRAHEGDIPLPVGVLRDHGPGIFPGTSQDLALDLGGQIDPVQVMSNVIGVIPLVLDRHDFFLQ</sequence>
<reference evidence="1" key="2">
    <citation type="journal article" date="2023" name="IMA Fungus">
        <title>Comparative genomic study of the Penicillium genus elucidates a diverse pangenome and 15 lateral gene transfer events.</title>
        <authorList>
            <person name="Petersen C."/>
            <person name="Sorensen T."/>
            <person name="Nielsen M.R."/>
            <person name="Sondergaard T.E."/>
            <person name="Sorensen J.L."/>
            <person name="Fitzpatrick D.A."/>
            <person name="Frisvad J.C."/>
            <person name="Nielsen K.L."/>
        </authorList>
    </citation>
    <scope>NUCLEOTIDE SEQUENCE</scope>
    <source>
        <strain evidence="1">IBT 21917</strain>
    </source>
</reference>
<dbReference type="OrthoDB" id="10641171at2759"/>
<accession>A0A9W9IL65</accession>
<protein>
    <submittedName>
        <fullName evidence="1">Uncharacterized protein</fullName>
    </submittedName>
</protein>
<comment type="caution">
    <text evidence="1">The sequence shown here is derived from an EMBL/GenBank/DDBJ whole genome shotgun (WGS) entry which is preliminary data.</text>
</comment>
<name>A0A9W9IL65_9EURO</name>
<evidence type="ECO:0000313" key="2">
    <source>
        <dbReference type="Proteomes" id="UP001146351"/>
    </source>
</evidence>
<dbReference type="EMBL" id="JAPQKO010000002">
    <property type="protein sequence ID" value="KAJ5179055.1"/>
    <property type="molecule type" value="Genomic_DNA"/>
</dbReference>
<dbReference type="Proteomes" id="UP001146351">
    <property type="component" value="Unassembled WGS sequence"/>
</dbReference>
<dbReference type="AlphaFoldDB" id="A0A9W9IL65"/>
<evidence type="ECO:0000313" key="1">
    <source>
        <dbReference type="EMBL" id="KAJ5179055.1"/>
    </source>
</evidence>